<organism evidence="1">
    <name type="scientific">marine sediment metagenome</name>
    <dbReference type="NCBI Taxonomy" id="412755"/>
    <lineage>
        <taxon>unclassified sequences</taxon>
        <taxon>metagenomes</taxon>
        <taxon>ecological metagenomes</taxon>
    </lineage>
</organism>
<name>X1FTZ4_9ZZZZ</name>
<sequence length="72" mass="8621">NKSHISPWFFDRLDCFNTFLYQDIDSILVRYVKSKSNTWIKTKVKLIEKHFVNKIVGRRITIVDGLDTRFKS</sequence>
<gene>
    <name evidence="1" type="ORF">S01H4_66518</name>
</gene>
<protein>
    <submittedName>
        <fullName evidence="1">Uncharacterized protein</fullName>
    </submittedName>
</protein>
<proteinExistence type="predicted"/>
<feature type="non-terminal residue" evidence="1">
    <location>
        <position position="1"/>
    </location>
</feature>
<comment type="caution">
    <text evidence="1">The sequence shown here is derived from an EMBL/GenBank/DDBJ whole genome shotgun (WGS) entry which is preliminary data.</text>
</comment>
<dbReference type="EMBL" id="BART01041241">
    <property type="protein sequence ID" value="GAH24258.1"/>
    <property type="molecule type" value="Genomic_DNA"/>
</dbReference>
<accession>X1FTZ4</accession>
<reference evidence="1" key="1">
    <citation type="journal article" date="2014" name="Front. Microbiol.">
        <title>High frequency of phylogenetically diverse reductive dehalogenase-homologous genes in deep subseafloor sedimentary metagenomes.</title>
        <authorList>
            <person name="Kawai M."/>
            <person name="Futagami T."/>
            <person name="Toyoda A."/>
            <person name="Takaki Y."/>
            <person name="Nishi S."/>
            <person name="Hori S."/>
            <person name="Arai W."/>
            <person name="Tsubouchi T."/>
            <person name="Morono Y."/>
            <person name="Uchiyama I."/>
            <person name="Ito T."/>
            <person name="Fujiyama A."/>
            <person name="Inagaki F."/>
            <person name="Takami H."/>
        </authorList>
    </citation>
    <scope>NUCLEOTIDE SEQUENCE</scope>
    <source>
        <strain evidence="1">Expedition CK06-06</strain>
    </source>
</reference>
<dbReference type="AlphaFoldDB" id="X1FTZ4"/>
<feature type="non-terminal residue" evidence="1">
    <location>
        <position position="72"/>
    </location>
</feature>
<evidence type="ECO:0000313" key="1">
    <source>
        <dbReference type="EMBL" id="GAH24258.1"/>
    </source>
</evidence>